<evidence type="ECO:0000256" key="2">
    <source>
        <dbReference type="ARBA" id="ARBA00010617"/>
    </source>
</evidence>
<dbReference type="PANTHER" id="PTHR24305:SF157">
    <property type="entry name" value="N-ACETYLTRYPTOPHAN 6-HYDROXYLASE IVOC-RELATED"/>
    <property type="match status" value="1"/>
</dbReference>
<keyword evidence="10" id="KW-1185">Reference proteome</keyword>
<name>A0AAE0I5C0_9PEZI</name>
<dbReference type="Gene3D" id="1.10.630.10">
    <property type="entry name" value="Cytochrome P450"/>
    <property type="match status" value="1"/>
</dbReference>
<proteinExistence type="inferred from homology"/>
<dbReference type="GO" id="GO:0020037">
    <property type="term" value="F:heme binding"/>
    <property type="evidence" value="ECO:0007669"/>
    <property type="project" value="InterPro"/>
</dbReference>
<comment type="caution">
    <text evidence="9">The sequence shown here is derived from an EMBL/GenBank/DDBJ whole genome shotgun (WGS) entry which is preliminary data.</text>
</comment>
<evidence type="ECO:0000256" key="1">
    <source>
        <dbReference type="ARBA" id="ARBA00001971"/>
    </source>
</evidence>
<evidence type="ECO:0000256" key="3">
    <source>
        <dbReference type="ARBA" id="ARBA00022617"/>
    </source>
</evidence>
<accession>A0AAE0I5C0</accession>
<dbReference type="PANTHER" id="PTHR24305">
    <property type="entry name" value="CYTOCHROME P450"/>
    <property type="match status" value="1"/>
</dbReference>
<evidence type="ECO:0000256" key="7">
    <source>
        <dbReference type="ARBA" id="ARBA00023033"/>
    </source>
</evidence>
<evidence type="ECO:0000256" key="8">
    <source>
        <dbReference type="PIRSR" id="PIRSR602403-1"/>
    </source>
</evidence>
<dbReference type="InterPro" id="IPR036396">
    <property type="entry name" value="Cyt_P450_sf"/>
</dbReference>
<dbReference type="GO" id="GO:0005506">
    <property type="term" value="F:iron ion binding"/>
    <property type="evidence" value="ECO:0007669"/>
    <property type="project" value="InterPro"/>
</dbReference>
<dbReference type="InterPro" id="IPR050121">
    <property type="entry name" value="Cytochrome_P450_monoxygenase"/>
</dbReference>
<dbReference type="Pfam" id="PF00067">
    <property type="entry name" value="p450"/>
    <property type="match status" value="1"/>
</dbReference>
<keyword evidence="3 8" id="KW-0349">Heme</keyword>
<protein>
    <submittedName>
        <fullName evidence="9">Cytochrome P450</fullName>
    </submittedName>
</protein>
<dbReference type="PRINTS" id="PR00465">
    <property type="entry name" value="EP450IV"/>
</dbReference>
<keyword evidence="7" id="KW-0503">Monooxygenase</keyword>
<evidence type="ECO:0000313" key="10">
    <source>
        <dbReference type="Proteomes" id="UP001283341"/>
    </source>
</evidence>
<reference evidence="9" key="1">
    <citation type="journal article" date="2023" name="Mol. Phylogenet. Evol.">
        <title>Genome-scale phylogeny and comparative genomics of the fungal order Sordariales.</title>
        <authorList>
            <person name="Hensen N."/>
            <person name="Bonometti L."/>
            <person name="Westerberg I."/>
            <person name="Brannstrom I.O."/>
            <person name="Guillou S."/>
            <person name="Cros-Aarteil S."/>
            <person name="Calhoun S."/>
            <person name="Haridas S."/>
            <person name="Kuo A."/>
            <person name="Mondo S."/>
            <person name="Pangilinan J."/>
            <person name="Riley R."/>
            <person name="LaButti K."/>
            <person name="Andreopoulos B."/>
            <person name="Lipzen A."/>
            <person name="Chen C."/>
            <person name="Yan M."/>
            <person name="Daum C."/>
            <person name="Ng V."/>
            <person name="Clum A."/>
            <person name="Steindorff A."/>
            <person name="Ohm R.A."/>
            <person name="Martin F."/>
            <person name="Silar P."/>
            <person name="Natvig D.O."/>
            <person name="Lalanne C."/>
            <person name="Gautier V."/>
            <person name="Ament-Velasquez S.L."/>
            <person name="Kruys A."/>
            <person name="Hutchinson M.I."/>
            <person name="Powell A.J."/>
            <person name="Barry K."/>
            <person name="Miller A.N."/>
            <person name="Grigoriev I.V."/>
            <person name="Debuchy R."/>
            <person name="Gladieux P."/>
            <person name="Hiltunen Thoren M."/>
            <person name="Johannesson H."/>
        </authorList>
    </citation>
    <scope>NUCLEOTIDE SEQUENCE</scope>
    <source>
        <strain evidence="9">CBS 118394</strain>
    </source>
</reference>
<reference evidence="9" key="2">
    <citation type="submission" date="2023-06" db="EMBL/GenBank/DDBJ databases">
        <authorList>
            <consortium name="Lawrence Berkeley National Laboratory"/>
            <person name="Haridas S."/>
            <person name="Hensen N."/>
            <person name="Bonometti L."/>
            <person name="Westerberg I."/>
            <person name="Brannstrom I.O."/>
            <person name="Guillou S."/>
            <person name="Cros-Aarteil S."/>
            <person name="Calhoun S."/>
            <person name="Kuo A."/>
            <person name="Mondo S."/>
            <person name="Pangilinan J."/>
            <person name="Riley R."/>
            <person name="Labutti K."/>
            <person name="Andreopoulos B."/>
            <person name="Lipzen A."/>
            <person name="Chen C."/>
            <person name="Yanf M."/>
            <person name="Daum C."/>
            <person name="Ng V."/>
            <person name="Clum A."/>
            <person name="Steindorff A."/>
            <person name="Ohm R."/>
            <person name="Martin F."/>
            <person name="Silar P."/>
            <person name="Natvig D."/>
            <person name="Lalanne C."/>
            <person name="Gautier V."/>
            <person name="Ament-Velasquez S.L."/>
            <person name="Kruys A."/>
            <person name="Hutchinson M.I."/>
            <person name="Powell A.J."/>
            <person name="Barry K."/>
            <person name="Miller A.N."/>
            <person name="Grigoriev I.V."/>
            <person name="Debuchy R."/>
            <person name="Gladieux P."/>
            <person name="Thoren M.H."/>
            <person name="Johannesson H."/>
        </authorList>
    </citation>
    <scope>NUCLEOTIDE SEQUENCE</scope>
    <source>
        <strain evidence="9">CBS 118394</strain>
    </source>
</reference>
<comment type="cofactor">
    <cofactor evidence="1 8">
        <name>heme</name>
        <dbReference type="ChEBI" id="CHEBI:30413"/>
    </cofactor>
</comment>
<comment type="similarity">
    <text evidence="2">Belongs to the cytochrome P450 family.</text>
</comment>
<dbReference type="GO" id="GO:0004497">
    <property type="term" value="F:monooxygenase activity"/>
    <property type="evidence" value="ECO:0007669"/>
    <property type="project" value="UniProtKB-KW"/>
</dbReference>
<sequence>MALPLPLPLLSVLSISAWSAAGYLAYLVLYRCFLSPLARLPGPKLAALTSWYECYYDVAKSAQYVFKIKEMHAEYGPIVRIGPNDVSIADPEFVDTIYAPGPGHKRDKDHEKNKALGVDSSVGGSITHELHRRRREALNPFFSPQRIGRLDPELKSRTRQLEIIFAKVKDDGEVLNLSDVYFAFANDIVHNYCFGNSPNLLGDLQLAGIRRTNVAAVLGSVKIMLHFGWLRDLMQMLPPSIGSKMMPPGVRDMMAFRKDIRAQIDRILAGGRALDDEKERPPSIFSHLRDISLLPEPEKSAQRLEDEAVLMTMAGTYSPMLSLVLAHYHLLAKPEIMAKLRAELDANPSSIKASQLEQLPYLSGIIQEAHRLTFGLTGRNPRVCPDETLVYRYRANNMAYAYVIPPGTSLSASTLLIHTDESVFPDPWRFDPQRWISDDDQTNLARRRRSMLAFMRGPRACVGMHLANAEMAVALAAMARWDIKLFETTEEDVAFLHDYHVLCPRLGSKGVRVQVVGPRSAEE</sequence>
<keyword evidence="6 8" id="KW-0408">Iron</keyword>
<keyword evidence="5" id="KW-0560">Oxidoreductase</keyword>
<dbReference type="CDD" id="cd11062">
    <property type="entry name" value="CYP58-like"/>
    <property type="match status" value="1"/>
</dbReference>
<organism evidence="9 10">
    <name type="scientific">Apodospora peruviana</name>
    <dbReference type="NCBI Taxonomy" id="516989"/>
    <lineage>
        <taxon>Eukaryota</taxon>
        <taxon>Fungi</taxon>
        <taxon>Dikarya</taxon>
        <taxon>Ascomycota</taxon>
        <taxon>Pezizomycotina</taxon>
        <taxon>Sordariomycetes</taxon>
        <taxon>Sordariomycetidae</taxon>
        <taxon>Sordariales</taxon>
        <taxon>Lasiosphaeriaceae</taxon>
        <taxon>Apodospora</taxon>
    </lineage>
</organism>
<evidence type="ECO:0000256" key="6">
    <source>
        <dbReference type="ARBA" id="ARBA00023004"/>
    </source>
</evidence>
<gene>
    <name evidence="9" type="ORF">B0H66DRAFT_558232</name>
</gene>
<dbReference type="Proteomes" id="UP001283341">
    <property type="component" value="Unassembled WGS sequence"/>
</dbReference>
<keyword evidence="4 8" id="KW-0479">Metal-binding</keyword>
<evidence type="ECO:0000256" key="4">
    <source>
        <dbReference type="ARBA" id="ARBA00022723"/>
    </source>
</evidence>
<dbReference type="GO" id="GO:0016705">
    <property type="term" value="F:oxidoreductase activity, acting on paired donors, with incorporation or reduction of molecular oxygen"/>
    <property type="evidence" value="ECO:0007669"/>
    <property type="project" value="InterPro"/>
</dbReference>
<dbReference type="SUPFAM" id="SSF48264">
    <property type="entry name" value="Cytochrome P450"/>
    <property type="match status" value="1"/>
</dbReference>
<dbReference type="InterPro" id="IPR002403">
    <property type="entry name" value="Cyt_P450_E_grp-IV"/>
</dbReference>
<dbReference type="EMBL" id="JAUEDM010000004">
    <property type="protein sequence ID" value="KAK3318817.1"/>
    <property type="molecule type" value="Genomic_DNA"/>
</dbReference>
<evidence type="ECO:0000256" key="5">
    <source>
        <dbReference type="ARBA" id="ARBA00023002"/>
    </source>
</evidence>
<dbReference type="InterPro" id="IPR001128">
    <property type="entry name" value="Cyt_P450"/>
</dbReference>
<feature type="binding site" description="axial binding residue" evidence="8">
    <location>
        <position position="461"/>
    </location>
    <ligand>
        <name>heme</name>
        <dbReference type="ChEBI" id="CHEBI:30413"/>
    </ligand>
    <ligandPart>
        <name>Fe</name>
        <dbReference type="ChEBI" id="CHEBI:18248"/>
    </ligandPart>
</feature>
<evidence type="ECO:0000313" key="9">
    <source>
        <dbReference type="EMBL" id="KAK3318817.1"/>
    </source>
</evidence>
<dbReference type="AlphaFoldDB" id="A0AAE0I5C0"/>